<keyword evidence="4" id="KW-0347">Helicase</keyword>
<evidence type="ECO:0000313" key="11">
    <source>
        <dbReference type="EMBL" id="AVQ00266.1"/>
    </source>
</evidence>
<dbReference type="KEGG" id="xba:C7S18_23505"/>
<evidence type="ECO:0000256" key="7">
    <source>
        <dbReference type="ARBA" id="ARBA00023204"/>
    </source>
</evidence>
<sequence>MLTQTEDEFDMDQNQPSPPHWRALDIDHEWQVALYLPKRYEDFSEPTTAWSTLPVGERHLLVVEPASIDLQGGTTPRLRLTIPDSILGPCYAYLYGAREELAAASEAIRGGRPGFLCTRKDIDGRTTLAISEIVPEKWIGRIRPVYSVRPKSVSAEDARDLIANHLPGALHRASEHLCREAAFLGDESAITFQVGCDGWALADILDQVHRPSSLEYGTHALKALEHLAALVGLWRARSGSDDVPFVAIKLATIERRMKDTGLALTRDQLAAIGHIQGFLARSKRAHVLISGDVGTGKTAVLGVIAAATVDAGFTVVLVAPTGPLAGQLAGQLREWFPDVPVGLVTGEHQELPEQEGAPIMVGTTAVLGFSISGVGVVMVDEQHRFSREQRETFVANGAHLIEASATCIPRTTALAKYGACEVCELRETPYPKTIRTTFFNESEKRDLFAQIRAFVLAGGQLIVVYPERGDPASEPGDPTRTVRDALPRWQQLTPNAEALTGQDDAETKRAVLQRIRDGITQVLVTTTVVEVGIDLPSVRGVLIMHPQHFGVATMHQIRGRVARLGGTGYCWIYAPERLSSASEARVRALVSTTDGFELSRLDLDLRGWGNLAPDSSEQSGADRSIVFGRPISPGAAEAVMPILDQLAVRRAVARTEGAEGEPGQSSPTRQHQGSARGPMI</sequence>
<dbReference type="SMART" id="SM00490">
    <property type="entry name" value="HELICc"/>
    <property type="match status" value="1"/>
</dbReference>
<dbReference type="Gene3D" id="3.40.50.300">
    <property type="entry name" value="P-loop containing nucleotide triphosphate hydrolases"/>
    <property type="match status" value="2"/>
</dbReference>
<reference evidence="11 12" key="2">
    <citation type="submission" date="2018-03" db="EMBL/GenBank/DDBJ databases">
        <authorList>
            <person name="Keele B.F."/>
        </authorList>
    </citation>
    <scope>NUCLEOTIDE SEQUENCE [LARGE SCALE GENOMIC DNA]</scope>
    <source>
        <strain evidence="11 12">D13</strain>
        <plasmid evidence="12">Plasmid unnamed</plasmid>
    </source>
</reference>
<dbReference type="PANTHER" id="PTHR47964">
    <property type="entry name" value="ATP-DEPENDENT DNA HELICASE HOMOLOG RECG, CHLOROPLASTIC"/>
    <property type="match status" value="1"/>
</dbReference>
<dbReference type="InterPro" id="IPR047112">
    <property type="entry name" value="RecG/Mfd"/>
</dbReference>
<evidence type="ECO:0000256" key="3">
    <source>
        <dbReference type="ARBA" id="ARBA00022801"/>
    </source>
</evidence>
<name>A0A2P1PZK5_9GAMM</name>
<feature type="domain" description="Helicase C-terminal" evidence="10">
    <location>
        <begin position="450"/>
        <end position="609"/>
    </location>
</feature>
<dbReference type="GO" id="GO:0006281">
    <property type="term" value="P:DNA repair"/>
    <property type="evidence" value="ECO:0007669"/>
    <property type="project" value="UniProtKB-KW"/>
</dbReference>
<dbReference type="GO" id="GO:0005524">
    <property type="term" value="F:ATP binding"/>
    <property type="evidence" value="ECO:0007669"/>
    <property type="project" value="UniProtKB-KW"/>
</dbReference>
<evidence type="ECO:0008006" key="13">
    <source>
        <dbReference type="Google" id="ProtNLM"/>
    </source>
</evidence>
<keyword evidence="5" id="KW-0067">ATP-binding</keyword>
<dbReference type="GO" id="GO:0016787">
    <property type="term" value="F:hydrolase activity"/>
    <property type="evidence" value="ECO:0007669"/>
    <property type="project" value="UniProtKB-KW"/>
</dbReference>
<evidence type="ECO:0000256" key="8">
    <source>
        <dbReference type="SAM" id="MobiDB-lite"/>
    </source>
</evidence>
<evidence type="ECO:0000313" key="12">
    <source>
        <dbReference type="Proteomes" id="UP000241074"/>
    </source>
</evidence>
<geneLocation type="plasmid" evidence="11">
    <name>unnamed</name>
</geneLocation>
<keyword evidence="12" id="KW-1185">Reference proteome</keyword>
<protein>
    <recommendedName>
        <fullName evidence="13">ATP-dependent DNA helicase RecG</fullName>
    </recommendedName>
</protein>
<reference evidence="11 12" key="1">
    <citation type="submission" date="2018-03" db="EMBL/GenBank/DDBJ databases">
        <title>Ahniella affigens gen. nov., sp. nov., a gammaproteobacterium isolated from sandy soil near a stream.</title>
        <authorList>
            <person name="Ko Y."/>
            <person name="Kim J.-H."/>
        </authorList>
    </citation>
    <scope>NUCLEOTIDE SEQUENCE [LARGE SCALE GENOMIC DNA]</scope>
    <source>
        <strain evidence="11 12">D13</strain>
        <plasmid evidence="12">Plasmid unnamed</plasmid>
    </source>
</reference>
<keyword evidence="2" id="KW-0227">DNA damage</keyword>
<feature type="region of interest" description="Disordered" evidence="8">
    <location>
        <begin position="1"/>
        <end position="20"/>
    </location>
</feature>
<evidence type="ECO:0000256" key="4">
    <source>
        <dbReference type="ARBA" id="ARBA00022806"/>
    </source>
</evidence>
<feature type="region of interest" description="Disordered" evidence="8">
    <location>
        <begin position="654"/>
        <end position="680"/>
    </location>
</feature>
<dbReference type="Pfam" id="PF00270">
    <property type="entry name" value="DEAD"/>
    <property type="match status" value="1"/>
</dbReference>
<keyword evidence="3" id="KW-0378">Hydrolase</keyword>
<dbReference type="EMBL" id="CP027861">
    <property type="protein sequence ID" value="AVQ00266.1"/>
    <property type="molecule type" value="Genomic_DNA"/>
</dbReference>
<dbReference type="SMART" id="SM00487">
    <property type="entry name" value="DEXDc"/>
    <property type="match status" value="1"/>
</dbReference>
<dbReference type="PANTHER" id="PTHR47964:SF1">
    <property type="entry name" value="ATP-DEPENDENT DNA HELICASE HOMOLOG RECG, CHLOROPLASTIC"/>
    <property type="match status" value="1"/>
</dbReference>
<keyword evidence="1" id="KW-0547">Nucleotide-binding</keyword>
<evidence type="ECO:0000256" key="5">
    <source>
        <dbReference type="ARBA" id="ARBA00022840"/>
    </source>
</evidence>
<dbReference type="AlphaFoldDB" id="A0A2P1PZK5"/>
<dbReference type="InterPro" id="IPR027417">
    <property type="entry name" value="P-loop_NTPase"/>
</dbReference>
<dbReference type="InterPro" id="IPR001650">
    <property type="entry name" value="Helicase_C-like"/>
</dbReference>
<feature type="domain" description="Helicase ATP-binding" evidence="9">
    <location>
        <begin position="278"/>
        <end position="425"/>
    </location>
</feature>
<dbReference type="Proteomes" id="UP000241074">
    <property type="component" value="Plasmid unnamed"/>
</dbReference>
<accession>A0A2P1PZK5</accession>
<gene>
    <name evidence="11" type="ORF">C7S18_23505</name>
</gene>
<dbReference type="PROSITE" id="PS51192">
    <property type="entry name" value="HELICASE_ATP_BIND_1"/>
    <property type="match status" value="1"/>
</dbReference>
<evidence type="ECO:0000259" key="9">
    <source>
        <dbReference type="PROSITE" id="PS51192"/>
    </source>
</evidence>
<dbReference type="GO" id="GO:0003677">
    <property type="term" value="F:DNA binding"/>
    <property type="evidence" value="ECO:0007669"/>
    <property type="project" value="UniProtKB-KW"/>
</dbReference>
<proteinExistence type="predicted"/>
<keyword evidence="7" id="KW-0234">DNA repair</keyword>
<dbReference type="InterPro" id="IPR011545">
    <property type="entry name" value="DEAD/DEAH_box_helicase_dom"/>
</dbReference>
<evidence type="ECO:0000259" key="10">
    <source>
        <dbReference type="PROSITE" id="PS51194"/>
    </source>
</evidence>
<evidence type="ECO:0000256" key="6">
    <source>
        <dbReference type="ARBA" id="ARBA00023125"/>
    </source>
</evidence>
<feature type="compositionally biased region" description="Acidic residues" evidence="8">
    <location>
        <begin position="1"/>
        <end position="11"/>
    </location>
</feature>
<feature type="compositionally biased region" description="Polar residues" evidence="8">
    <location>
        <begin position="663"/>
        <end position="673"/>
    </location>
</feature>
<dbReference type="InterPro" id="IPR014001">
    <property type="entry name" value="Helicase_ATP-bd"/>
</dbReference>
<dbReference type="PROSITE" id="PS51194">
    <property type="entry name" value="HELICASE_CTER"/>
    <property type="match status" value="1"/>
</dbReference>
<keyword evidence="6" id="KW-0238">DNA-binding</keyword>
<dbReference type="Pfam" id="PF00271">
    <property type="entry name" value="Helicase_C"/>
    <property type="match status" value="1"/>
</dbReference>
<dbReference type="GO" id="GO:0003678">
    <property type="term" value="F:DNA helicase activity"/>
    <property type="evidence" value="ECO:0007669"/>
    <property type="project" value="TreeGrafter"/>
</dbReference>
<keyword evidence="11" id="KW-0614">Plasmid</keyword>
<evidence type="ECO:0000256" key="1">
    <source>
        <dbReference type="ARBA" id="ARBA00022741"/>
    </source>
</evidence>
<organism evidence="11 12">
    <name type="scientific">Ahniella affigens</name>
    <dbReference type="NCBI Taxonomy" id="2021234"/>
    <lineage>
        <taxon>Bacteria</taxon>
        <taxon>Pseudomonadati</taxon>
        <taxon>Pseudomonadota</taxon>
        <taxon>Gammaproteobacteria</taxon>
        <taxon>Lysobacterales</taxon>
        <taxon>Rhodanobacteraceae</taxon>
        <taxon>Ahniella</taxon>
    </lineage>
</organism>
<evidence type="ECO:0000256" key="2">
    <source>
        <dbReference type="ARBA" id="ARBA00022763"/>
    </source>
</evidence>
<dbReference type="SUPFAM" id="SSF52540">
    <property type="entry name" value="P-loop containing nucleoside triphosphate hydrolases"/>
    <property type="match status" value="1"/>
</dbReference>